<name>A0ABP4BEQ2_9ACTN</name>
<comment type="caution">
    <text evidence="3">The sequence shown here is derived from an EMBL/GenBank/DDBJ whole genome shotgun (WGS) entry which is preliminary data.</text>
</comment>
<dbReference type="Proteomes" id="UP001501578">
    <property type="component" value="Unassembled WGS sequence"/>
</dbReference>
<protein>
    <submittedName>
        <fullName evidence="3">Cytochrome P450</fullName>
    </submittedName>
</protein>
<dbReference type="InterPro" id="IPR002397">
    <property type="entry name" value="Cyt_P450_B"/>
</dbReference>
<proteinExistence type="inferred from homology"/>
<dbReference type="RefSeq" id="WP_343954068.1">
    <property type="nucleotide sequence ID" value="NZ_BAAAHQ010000042.1"/>
</dbReference>
<accession>A0ABP4BEQ2</accession>
<evidence type="ECO:0000313" key="3">
    <source>
        <dbReference type="EMBL" id="GAA0948303.1"/>
    </source>
</evidence>
<dbReference type="PROSITE" id="PS00086">
    <property type="entry name" value="CYTOCHROME_P450"/>
    <property type="match status" value="1"/>
</dbReference>
<keyword evidence="2" id="KW-0408">Iron</keyword>
<dbReference type="InterPro" id="IPR001128">
    <property type="entry name" value="Cyt_P450"/>
</dbReference>
<gene>
    <name evidence="3" type="ORF">GCM10009560_65530</name>
</gene>
<dbReference type="EMBL" id="BAAAHQ010000042">
    <property type="protein sequence ID" value="GAA0948303.1"/>
    <property type="molecule type" value="Genomic_DNA"/>
</dbReference>
<dbReference type="PANTHER" id="PTHR46696:SF4">
    <property type="entry name" value="BIOTIN BIOSYNTHESIS CYTOCHROME P450"/>
    <property type="match status" value="1"/>
</dbReference>
<organism evidence="3 4">
    <name type="scientific">Nonomuraea longicatena</name>
    <dbReference type="NCBI Taxonomy" id="83682"/>
    <lineage>
        <taxon>Bacteria</taxon>
        <taxon>Bacillati</taxon>
        <taxon>Actinomycetota</taxon>
        <taxon>Actinomycetes</taxon>
        <taxon>Streptosporangiales</taxon>
        <taxon>Streptosporangiaceae</taxon>
        <taxon>Nonomuraea</taxon>
    </lineage>
</organism>
<keyword evidence="2" id="KW-0349">Heme</keyword>
<comment type="similarity">
    <text evidence="1 2">Belongs to the cytochrome P450 family.</text>
</comment>
<dbReference type="CDD" id="cd20625">
    <property type="entry name" value="CYP164-like"/>
    <property type="match status" value="1"/>
</dbReference>
<keyword evidence="2" id="KW-0479">Metal-binding</keyword>
<keyword evidence="4" id="KW-1185">Reference proteome</keyword>
<evidence type="ECO:0000313" key="4">
    <source>
        <dbReference type="Proteomes" id="UP001501578"/>
    </source>
</evidence>
<dbReference type="Gene3D" id="1.10.630.10">
    <property type="entry name" value="Cytochrome P450"/>
    <property type="match status" value="1"/>
</dbReference>
<sequence>MEARAAFEALATTEGRQNPYPHYEAIRAHGGLVPVKKGSLVAVGYRECARVLREPALQVQDGTAFDRVYPRWRAHSSVAAFTDSMLYSNPPKHTRHRAMVNADFTVQQVARMRPVVERMTTRLLDRVEKLGAGGAPVNLMDEFASRLPMAVVSEMLGFDTDRQVWFRDVASAIAVSTDGFADPAALAVADTAMDELAAHFGEVIARKRGCPAADLVTSLVRAHDADPGRLSRDELVGNMMLLLTAGFETTAFLLGHAVLLALREPRHADRLRTEEPFAAAYVEEVLRFEPPVHVTSRWAAADLTLFGREVPRGSRVIVILAAGNRDPRRYPRPNRFDPGRPAGQPLSFGGGIHFCLGAALARLEAQIALPMLVRRFPGLRLAGPATYRDRWVIRGLRTLPVALGPHLPNGPW</sequence>
<dbReference type="SUPFAM" id="SSF48264">
    <property type="entry name" value="Cytochrome P450"/>
    <property type="match status" value="1"/>
</dbReference>
<dbReference type="InterPro" id="IPR036396">
    <property type="entry name" value="Cyt_P450_sf"/>
</dbReference>
<evidence type="ECO:0000256" key="1">
    <source>
        <dbReference type="ARBA" id="ARBA00010617"/>
    </source>
</evidence>
<dbReference type="InterPro" id="IPR017972">
    <property type="entry name" value="Cyt_P450_CS"/>
</dbReference>
<dbReference type="PRINTS" id="PR00359">
    <property type="entry name" value="BP450"/>
</dbReference>
<keyword evidence="2" id="KW-0503">Monooxygenase</keyword>
<reference evidence="4" key="1">
    <citation type="journal article" date="2019" name="Int. J. Syst. Evol. Microbiol.">
        <title>The Global Catalogue of Microorganisms (GCM) 10K type strain sequencing project: providing services to taxonomists for standard genome sequencing and annotation.</title>
        <authorList>
            <consortium name="The Broad Institute Genomics Platform"/>
            <consortium name="The Broad Institute Genome Sequencing Center for Infectious Disease"/>
            <person name="Wu L."/>
            <person name="Ma J."/>
        </authorList>
    </citation>
    <scope>NUCLEOTIDE SEQUENCE [LARGE SCALE GENOMIC DNA]</scope>
    <source>
        <strain evidence="4">JCM 11136</strain>
    </source>
</reference>
<dbReference type="PANTHER" id="PTHR46696">
    <property type="entry name" value="P450, PUTATIVE (EUROFUNG)-RELATED"/>
    <property type="match status" value="1"/>
</dbReference>
<evidence type="ECO:0000256" key="2">
    <source>
        <dbReference type="RuleBase" id="RU000461"/>
    </source>
</evidence>
<dbReference type="PRINTS" id="PR00385">
    <property type="entry name" value="P450"/>
</dbReference>
<dbReference type="Pfam" id="PF00067">
    <property type="entry name" value="p450"/>
    <property type="match status" value="1"/>
</dbReference>
<keyword evidence="2" id="KW-0560">Oxidoreductase</keyword>